<evidence type="ECO:0000256" key="2">
    <source>
        <dbReference type="SAM" id="SignalP"/>
    </source>
</evidence>
<reference evidence="3" key="1">
    <citation type="journal article" date="2005" name="PLoS Biol.">
        <title>The genomes of Oryza sativa: a history of duplications.</title>
        <authorList>
            <person name="Yu J."/>
            <person name="Wang J."/>
            <person name="Lin W."/>
            <person name="Li S."/>
            <person name="Li H."/>
            <person name="Zhou J."/>
            <person name="Ni P."/>
            <person name="Dong W."/>
            <person name="Hu S."/>
            <person name="Zeng C."/>
            <person name="Zhang J."/>
            <person name="Zhang Y."/>
            <person name="Li R."/>
            <person name="Xu Z."/>
            <person name="Li S."/>
            <person name="Li X."/>
            <person name="Zheng H."/>
            <person name="Cong L."/>
            <person name="Lin L."/>
            <person name="Yin J."/>
            <person name="Geng J."/>
            <person name="Li G."/>
            <person name="Shi J."/>
            <person name="Liu J."/>
            <person name="Lv H."/>
            <person name="Li J."/>
            <person name="Wang J."/>
            <person name="Deng Y."/>
            <person name="Ran L."/>
            <person name="Shi X."/>
            <person name="Wang X."/>
            <person name="Wu Q."/>
            <person name="Li C."/>
            <person name="Ren X."/>
            <person name="Wang J."/>
            <person name="Wang X."/>
            <person name="Li D."/>
            <person name="Liu D."/>
            <person name="Zhang X."/>
            <person name="Ji Z."/>
            <person name="Zhao W."/>
            <person name="Sun Y."/>
            <person name="Zhang Z."/>
            <person name="Bao J."/>
            <person name="Han Y."/>
            <person name="Dong L."/>
            <person name="Ji J."/>
            <person name="Chen P."/>
            <person name="Wu S."/>
            <person name="Liu J."/>
            <person name="Xiao Y."/>
            <person name="Bu D."/>
            <person name="Tan J."/>
            <person name="Yang L."/>
            <person name="Ye C."/>
            <person name="Zhang J."/>
            <person name="Xu J."/>
            <person name="Zhou Y."/>
            <person name="Yu Y."/>
            <person name="Zhang B."/>
            <person name="Zhuang S."/>
            <person name="Wei H."/>
            <person name="Liu B."/>
            <person name="Lei M."/>
            <person name="Yu H."/>
            <person name="Li Y."/>
            <person name="Xu H."/>
            <person name="Wei S."/>
            <person name="He X."/>
            <person name="Fang L."/>
            <person name="Zhang Z."/>
            <person name="Zhang Y."/>
            <person name="Huang X."/>
            <person name="Su Z."/>
            <person name="Tong W."/>
            <person name="Li J."/>
            <person name="Tong Z."/>
            <person name="Li S."/>
            <person name="Ye J."/>
            <person name="Wang L."/>
            <person name="Fang L."/>
            <person name="Lei T."/>
            <person name="Chen C."/>
            <person name="Chen H."/>
            <person name="Xu Z."/>
            <person name="Li H."/>
            <person name="Huang H."/>
            <person name="Zhang F."/>
            <person name="Xu H."/>
            <person name="Li N."/>
            <person name="Zhao C."/>
            <person name="Li S."/>
            <person name="Dong L."/>
            <person name="Huang Y."/>
            <person name="Li L."/>
            <person name="Xi Y."/>
            <person name="Qi Q."/>
            <person name="Li W."/>
            <person name="Zhang B."/>
            <person name="Hu W."/>
            <person name="Zhang Y."/>
            <person name="Tian X."/>
            <person name="Jiao Y."/>
            <person name="Liang X."/>
            <person name="Jin J."/>
            <person name="Gao L."/>
            <person name="Zheng W."/>
            <person name="Hao B."/>
            <person name="Liu S."/>
            <person name="Wang W."/>
            <person name="Yuan L."/>
            <person name="Cao M."/>
            <person name="McDermott J."/>
            <person name="Samudrala R."/>
            <person name="Wang J."/>
            <person name="Wong G.K."/>
            <person name="Yang H."/>
        </authorList>
    </citation>
    <scope>NUCLEOTIDE SEQUENCE [LARGE SCALE GENOMIC DNA]</scope>
</reference>
<feature type="chain" id="PRO_5002883818" evidence="2">
    <location>
        <begin position="22"/>
        <end position="127"/>
    </location>
</feature>
<feature type="compositionally biased region" description="Low complexity" evidence="1">
    <location>
        <begin position="76"/>
        <end position="90"/>
    </location>
</feature>
<accession>B9EWA0</accession>
<feature type="compositionally biased region" description="Low complexity" evidence="1">
    <location>
        <begin position="109"/>
        <end position="127"/>
    </location>
</feature>
<dbReference type="EMBL" id="CM000138">
    <property type="protein sequence ID" value="EEE54505.1"/>
    <property type="molecule type" value="Genomic_DNA"/>
</dbReference>
<feature type="compositionally biased region" description="Basic residues" evidence="1">
    <location>
        <begin position="91"/>
        <end position="108"/>
    </location>
</feature>
<sequence length="127" mass="13212">MLNLLLLLVLATTSWSPAASGQDTSSATVSPLNTHCNATAGNHTAVGSAYLSNLRALGGALSRRALATGFASGSYGAAPRRGARPGALPGRLHRRQLHRRASRRRSATPRRSSARAPRTPPSTTTST</sequence>
<evidence type="ECO:0000313" key="3">
    <source>
        <dbReference type="EMBL" id="EEE54505.1"/>
    </source>
</evidence>
<dbReference type="AlphaFoldDB" id="B9EWA0"/>
<evidence type="ECO:0000256" key="1">
    <source>
        <dbReference type="SAM" id="MobiDB-lite"/>
    </source>
</evidence>
<gene>
    <name evidence="3" type="ORF">OsJ_01643</name>
</gene>
<organism evidence="3">
    <name type="scientific">Oryza sativa subsp. japonica</name>
    <name type="common">Rice</name>
    <dbReference type="NCBI Taxonomy" id="39947"/>
    <lineage>
        <taxon>Eukaryota</taxon>
        <taxon>Viridiplantae</taxon>
        <taxon>Streptophyta</taxon>
        <taxon>Embryophyta</taxon>
        <taxon>Tracheophyta</taxon>
        <taxon>Spermatophyta</taxon>
        <taxon>Magnoliopsida</taxon>
        <taxon>Liliopsida</taxon>
        <taxon>Poales</taxon>
        <taxon>Poaceae</taxon>
        <taxon>BOP clade</taxon>
        <taxon>Oryzoideae</taxon>
        <taxon>Oryzeae</taxon>
        <taxon>Oryzinae</taxon>
        <taxon>Oryza</taxon>
        <taxon>Oryza sativa</taxon>
    </lineage>
</organism>
<feature type="region of interest" description="Disordered" evidence="1">
    <location>
        <begin position="72"/>
        <end position="127"/>
    </location>
</feature>
<feature type="signal peptide" evidence="2">
    <location>
        <begin position="1"/>
        <end position="21"/>
    </location>
</feature>
<name>B9EWA0_ORYSJ</name>
<proteinExistence type="predicted"/>
<dbReference type="Proteomes" id="UP000007752">
    <property type="component" value="Chromosome 1"/>
</dbReference>
<reference evidence="3" key="2">
    <citation type="submission" date="2008-12" db="EMBL/GenBank/DDBJ databases">
        <title>Improved gene annotation of the rice (Oryza sativa) genomes.</title>
        <authorList>
            <person name="Wang J."/>
            <person name="Li R."/>
            <person name="Fan W."/>
            <person name="Huang Q."/>
            <person name="Zhang J."/>
            <person name="Zhou Y."/>
            <person name="Hu Y."/>
            <person name="Zi S."/>
            <person name="Li J."/>
            <person name="Ni P."/>
            <person name="Zheng H."/>
            <person name="Zhang Y."/>
            <person name="Zhao M."/>
            <person name="Hao Q."/>
            <person name="McDermott J."/>
            <person name="Samudrala R."/>
            <person name="Kristiansen K."/>
            <person name="Wong G.K.-S."/>
        </authorList>
    </citation>
    <scope>NUCLEOTIDE SEQUENCE</scope>
</reference>
<protein>
    <submittedName>
        <fullName evidence="3">Uncharacterized protein</fullName>
    </submittedName>
</protein>
<keyword evidence="2" id="KW-0732">Signal</keyword>